<evidence type="ECO:0000313" key="2">
    <source>
        <dbReference type="EMBL" id="OMO71818.1"/>
    </source>
</evidence>
<keyword evidence="3" id="KW-1185">Reference proteome</keyword>
<dbReference type="Proteomes" id="UP000188268">
    <property type="component" value="Unassembled WGS sequence"/>
</dbReference>
<comment type="caution">
    <text evidence="2">The sequence shown here is derived from an EMBL/GenBank/DDBJ whole genome shotgun (WGS) entry which is preliminary data.</text>
</comment>
<dbReference type="EMBL" id="AWWV01011524">
    <property type="protein sequence ID" value="OMO71818.1"/>
    <property type="molecule type" value="Genomic_DNA"/>
</dbReference>
<name>A0A1R3HNC7_COCAP</name>
<proteinExistence type="predicted"/>
<gene>
    <name evidence="2" type="ORF">CCACVL1_18057</name>
</gene>
<protein>
    <submittedName>
        <fullName evidence="2">Uncharacterized protein</fullName>
    </submittedName>
</protein>
<dbReference type="AlphaFoldDB" id="A0A1R3HNC7"/>
<organism evidence="2 3">
    <name type="scientific">Corchorus capsularis</name>
    <name type="common">Jute</name>
    <dbReference type="NCBI Taxonomy" id="210143"/>
    <lineage>
        <taxon>Eukaryota</taxon>
        <taxon>Viridiplantae</taxon>
        <taxon>Streptophyta</taxon>
        <taxon>Embryophyta</taxon>
        <taxon>Tracheophyta</taxon>
        <taxon>Spermatophyta</taxon>
        <taxon>Magnoliopsida</taxon>
        <taxon>eudicotyledons</taxon>
        <taxon>Gunneridae</taxon>
        <taxon>Pentapetalae</taxon>
        <taxon>rosids</taxon>
        <taxon>malvids</taxon>
        <taxon>Malvales</taxon>
        <taxon>Malvaceae</taxon>
        <taxon>Grewioideae</taxon>
        <taxon>Apeibeae</taxon>
        <taxon>Corchorus</taxon>
    </lineage>
</organism>
<feature type="compositionally biased region" description="Basic residues" evidence="1">
    <location>
        <begin position="14"/>
        <end position="23"/>
    </location>
</feature>
<accession>A0A1R3HNC7</accession>
<feature type="region of interest" description="Disordered" evidence="1">
    <location>
        <begin position="1"/>
        <end position="23"/>
    </location>
</feature>
<sequence>MAGSPGHTSNNKFKGQKFKKGAT</sequence>
<evidence type="ECO:0000313" key="3">
    <source>
        <dbReference type="Proteomes" id="UP000188268"/>
    </source>
</evidence>
<reference evidence="2 3" key="1">
    <citation type="submission" date="2013-09" db="EMBL/GenBank/DDBJ databases">
        <title>Corchorus capsularis genome sequencing.</title>
        <authorList>
            <person name="Alam M."/>
            <person name="Haque M.S."/>
            <person name="Islam M.S."/>
            <person name="Emdad E.M."/>
            <person name="Islam M.M."/>
            <person name="Ahmed B."/>
            <person name="Halim A."/>
            <person name="Hossen Q.M.M."/>
            <person name="Hossain M.Z."/>
            <person name="Ahmed R."/>
            <person name="Khan M.M."/>
            <person name="Islam R."/>
            <person name="Rashid M.M."/>
            <person name="Khan S.A."/>
            <person name="Rahman M.S."/>
            <person name="Alam M."/>
        </authorList>
    </citation>
    <scope>NUCLEOTIDE SEQUENCE [LARGE SCALE GENOMIC DNA]</scope>
    <source>
        <strain evidence="3">cv. CVL-1</strain>
        <tissue evidence="2">Whole seedling</tissue>
    </source>
</reference>
<evidence type="ECO:0000256" key="1">
    <source>
        <dbReference type="SAM" id="MobiDB-lite"/>
    </source>
</evidence>
<dbReference type="Gramene" id="OMO71818">
    <property type="protein sequence ID" value="OMO71818"/>
    <property type="gene ID" value="CCACVL1_18057"/>
</dbReference>